<organism evidence="3 4">
    <name type="scientific">Solanum tuberosum</name>
    <name type="common">Potato</name>
    <dbReference type="NCBI Taxonomy" id="4113"/>
    <lineage>
        <taxon>Eukaryota</taxon>
        <taxon>Viridiplantae</taxon>
        <taxon>Streptophyta</taxon>
        <taxon>Embryophyta</taxon>
        <taxon>Tracheophyta</taxon>
        <taxon>Spermatophyta</taxon>
        <taxon>Magnoliopsida</taxon>
        <taxon>eudicotyledons</taxon>
        <taxon>Gunneridae</taxon>
        <taxon>Pentapetalae</taxon>
        <taxon>asterids</taxon>
        <taxon>lamiids</taxon>
        <taxon>Solanales</taxon>
        <taxon>Solanaceae</taxon>
        <taxon>Solanoideae</taxon>
        <taxon>Solaneae</taxon>
        <taxon>Solanum</taxon>
    </lineage>
</organism>
<gene>
    <name evidence="3" type="ORF">KY290_000571</name>
</gene>
<feature type="domain" description="Retrovirus-related Pol polyprotein from transposon TNT 1-94-like beta-barrel" evidence="2">
    <location>
        <begin position="44"/>
        <end position="93"/>
    </location>
</feature>
<dbReference type="Pfam" id="PF22936">
    <property type="entry name" value="Pol_BBD"/>
    <property type="match status" value="1"/>
</dbReference>
<accession>A0ABQ7WLP0</accession>
<evidence type="ECO:0000259" key="2">
    <source>
        <dbReference type="Pfam" id="PF22936"/>
    </source>
</evidence>
<dbReference type="EMBL" id="JAIVGD010000001">
    <property type="protein sequence ID" value="KAH0780973.1"/>
    <property type="molecule type" value="Genomic_DNA"/>
</dbReference>
<keyword evidence="4" id="KW-1185">Reference proteome</keyword>
<feature type="domain" description="GAG-pre-integrase" evidence="1">
    <location>
        <begin position="119"/>
        <end position="169"/>
    </location>
</feature>
<reference evidence="3 4" key="1">
    <citation type="journal article" date="2021" name="bioRxiv">
        <title>Chromosome-scale and haplotype-resolved genome assembly of a tetraploid potato cultivar.</title>
        <authorList>
            <person name="Sun H."/>
            <person name="Jiao W.-B."/>
            <person name="Krause K."/>
            <person name="Campoy J.A."/>
            <person name="Goel M."/>
            <person name="Folz-Donahue K."/>
            <person name="Kukat C."/>
            <person name="Huettel B."/>
            <person name="Schneeberger K."/>
        </authorList>
    </citation>
    <scope>NUCLEOTIDE SEQUENCE [LARGE SCALE GENOMIC DNA]</scope>
    <source>
        <strain evidence="3">SolTubOtavaFocal</strain>
        <tissue evidence="3">Leaves</tissue>
    </source>
</reference>
<dbReference type="Proteomes" id="UP000826656">
    <property type="component" value="Unassembled WGS sequence"/>
</dbReference>
<name>A0ABQ7WLP0_SOLTU</name>
<dbReference type="InterPro" id="IPR025724">
    <property type="entry name" value="GAG-pre-integrase_dom"/>
</dbReference>
<sequence>MDEVVAGITKDNMVGVEDPIILHANNIPQSFAAMKLEEVHPTVWYPDSGASAHMTNNPSTLTSQAPYSGSSQVMVGDGTLLSINSTGSSILPTTSKPLILKNDKKNNTTLLRCNNTGSLYLIRIVSFRSSNFGLFASGVPASTWHQRLGHPGHQSLRYLVARKLISSTSSFAIILVIFVI</sequence>
<protein>
    <recommendedName>
        <fullName evidence="5">GAG-pre-integrase domain-containing protein</fullName>
    </recommendedName>
</protein>
<evidence type="ECO:0008006" key="5">
    <source>
        <dbReference type="Google" id="ProtNLM"/>
    </source>
</evidence>
<evidence type="ECO:0000259" key="1">
    <source>
        <dbReference type="Pfam" id="PF13976"/>
    </source>
</evidence>
<evidence type="ECO:0000313" key="4">
    <source>
        <dbReference type="Proteomes" id="UP000826656"/>
    </source>
</evidence>
<comment type="caution">
    <text evidence="3">The sequence shown here is derived from an EMBL/GenBank/DDBJ whole genome shotgun (WGS) entry which is preliminary data.</text>
</comment>
<evidence type="ECO:0000313" key="3">
    <source>
        <dbReference type="EMBL" id="KAH0780973.1"/>
    </source>
</evidence>
<proteinExistence type="predicted"/>
<dbReference type="Pfam" id="PF13976">
    <property type="entry name" value="gag_pre-integrs"/>
    <property type="match status" value="1"/>
</dbReference>
<dbReference type="InterPro" id="IPR054722">
    <property type="entry name" value="PolX-like_BBD"/>
</dbReference>